<gene>
    <name evidence="1" type="ORF">theurythT_27210</name>
</gene>
<comment type="caution">
    <text evidence="1">The sequence shown here is derived from an EMBL/GenBank/DDBJ whole genome shotgun (WGS) entry which is preliminary data.</text>
</comment>
<dbReference type="EMBL" id="BSSU01000014">
    <property type="protein sequence ID" value="GLX83269.1"/>
    <property type="molecule type" value="Genomic_DNA"/>
</dbReference>
<evidence type="ECO:0000313" key="1">
    <source>
        <dbReference type="EMBL" id="GLX83269.1"/>
    </source>
</evidence>
<proteinExistence type="predicted"/>
<protein>
    <submittedName>
        <fullName evidence="1">Uncharacterized protein</fullName>
    </submittedName>
</protein>
<dbReference type="Proteomes" id="UP001157133">
    <property type="component" value="Unassembled WGS sequence"/>
</dbReference>
<name>A0ABQ6H722_9GAMM</name>
<accession>A0ABQ6H722</accession>
<evidence type="ECO:0000313" key="2">
    <source>
        <dbReference type="Proteomes" id="UP001157133"/>
    </source>
</evidence>
<sequence>MFKVFKNSLMSAVNFIDFLNHVSIGQWDVENQRQTDLPEAQLQRQE</sequence>
<dbReference type="RefSeq" id="WP_284208680.1">
    <property type="nucleotide sequence ID" value="NZ_BSSU01000014.1"/>
</dbReference>
<keyword evidence="2" id="KW-1185">Reference proteome</keyword>
<reference evidence="1 2" key="1">
    <citation type="submission" date="2023-03" db="EMBL/GenBank/DDBJ databases">
        <title>Draft genome sequence of Thalassotalea eurytherma JCM 18482T.</title>
        <authorList>
            <person name="Sawabe T."/>
        </authorList>
    </citation>
    <scope>NUCLEOTIDE SEQUENCE [LARGE SCALE GENOMIC DNA]</scope>
    <source>
        <strain evidence="1 2">JCM 18482</strain>
    </source>
</reference>
<organism evidence="1 2">
    <name type="scientific">Thalassotalea eurytherma</name>
    <dbReference type="NCBI Taxonomy" id="1144278"/>
    <lineage>
        <taxon>Bacteria</taxon>
        <taxon>Pseudomonadati</taxon>
        <taxon>Pseudomonadota</taxon>
        <taxon>Gammaproteobacteria</taxon>
        <taxon>Alteromonadales</taxon>
        <taxon>Colwelliaceae</taxon>
        <taxon>Thalassotalea</taxon>
    </lineage>
</organism>